<name>A0ABY7VSR9_9BACT</name>
<dbReference type="SUPFAM" id="SSF55729">
    <property type="entry name" value="Acyl-CoA N-acyltransferases (Nat)"/>
    <property type="match status" value="1"/>
</dbReference>
<dbReference type="InterPro" id="IPR000182">
    <property type="entry name" value="GNAT_dom"/>
</dbReference>
<keyword evidence="2" id="KW-0012">Acyltransferase</keyword>
<evidence type="ECO:0000256" key="1">
    <source>
        <dbReference type="ARBA" id="ARBA00022679"/>
    </source>
</evidence>
<feature type="domain" description="N-acetyltransferase" evidence="3">
    <location>
        <begin position="35"/>
        <end position="186"/>
    </location>
</feature>
<keyword evidence="1" id="KW-0808">Transferase</keyword>
<organism evidence="4 5">
    <name type="scientific">Lentisphaera profundi</name>
    <dbReference type="NCBI Taxonomy" id="1658616"/>
    <lineage>
        <taxon>Bacteria</taxon>
        <taxon>Pseudomonadati</taxon>
        <taxon>Lentisphaerota</taxon>
        <taxon>Lentisphaeria</taxon>
        <taxon>Lentisphaerales</taxon>
        <taxon>Lentisphaeraceae</taxon>
        <taxon>Lentisphaera</taxon>
    </lineage>
</organism>
<evidence type="ECO:0000313" key="5">
    <source>
        <dbReference type="Proteomes" id="UP001214250"/>
    </source>
</evidence>
<dbReference type="PANTHER" id="PTHR43420">
    <property type="entry name" value="ACETYLTRANSFERASE"/>
    <property type="match status" value="1"/>
</dbReference>
<dbReference type="Pfam" id="PF00583">
    <property type="entry name" value="Acetyltransf_1"/>
    <property type="match status" value="1"/>
</dbReference>
<sequence>MSRLFFAMTRLEYPEIFLTRSHLNDLPNTPLPEGYYFRNYQFEDEENWFRIYEASDNYNKVYSTTFREYFGAKVKKLEQRQIYICNQEGLAVATATAWNDENFHGEHWGRIHWLAVHPDFQGLGLAKCLLNQAMQRLKACGHEKAYLRTYTMREKAIKLYLNFGFTPLISSVNDEEVWKSVAKKVDHKLLATWRDQ</sequence>
<gene>
    <name evidence="4" type="ORF">PQO03_03095</name>
</gene>
<dbReference type="InterPro" id="IPR050680">
    <property type="entry name" value="YpeA/RimI_acetyltransf"/>
</dbReference>
<dbReference type="RefSeq" id="WP_274151040.1">
    <property type="nucleotide sequence ID" value="NZ_CP117811.1"/>
</dbReference>
<proteinExistence type="predicted"/>
<dbReference type="PROSITE" id="PS51186">
    <property type="entry name" value="GNAT"/>
    <property type="match status" value="1"/>
</dbReference>
<evidence type="ECO:0000259" key="3">
    <source>
        <dbReference type="PROSITE" id="PS51186"/>
    </source>
</evidence>
<keyword evidence="5" id="KW-1185">Reference proteome</keyword>
<dbReference type="InterPro" id="IPR016181">
    <property type="entry name" value="Acyl_CoA_acyltransferase"/>
</dbReference>
<dbReference type="EMBL" id="CP117811">
    <property type="protein sequence ID" value="WDE96946.1"/>
    <property type="molecule type" value="Genomic_DNA"/>
</dbReference>
<dbReference type="Proteomes" id="UP001214250">
    <property type="component" value="Chromosome 1"/>
</dbReference>
<reference evidence="4 5" key="1">
    <citation type="submission" date="2023-02" db="EMBL/GenBank/DDBJ databases">
        <title>Genome sequence of Lentisphaera profundi SAORIC-696.</title>
        <authorList>
            <person name="Kim e."/>
            <person name="Cho J.-C."/>
            <person name="Choi A."/>
            <person name="Kang I."/>
        </authorList>
    </citation>
    <scope>NUCLEOTIDE SEQUENCE [LARGE SCALE GENOMIC DNA]</scope>
    <source>
        <strain evidence="4 5">SAORIC-696</strain>
    </source>
</reference>
<dbReference type="Gene3D" id="3.40.630.30">
    <property type="match status" value="1"/>
</dbReference>
<evidence type="ECO:0000256" key="2">
    <source>
        <dbReference type="ARBA" id="ARBA00023315"/>
    </source>
</evidence>
<protein>
    <submittedName>
        <fullName evidence="4">GNAT family N-acetyltransferase</fullName>
    </submittedName>
</protein>
<evidence type="ECO:0000313" key="4">
    <source>
        <dbReference type="EMBL" id="WDE96946.1"/>
    </source>
</evidence>
<accession>A0ABY7VSR9</accession>
<dbReference type="CDD" id="cd04301">
    <property type="entry name" value="NAT_SF"/>
    <property type="match status" value="1"/>
</dbReference>